<feature type="domain" description="CUE" evidence="2">
    <location>
        <begin position="17"/>
        <end position="60"/>
    </location>
</feature>
<accession>A0ABD3IJT0</accession>
<dbReference type="InterPro" id="IPR009060">
    <property type="entry name" value="UBA-like_sf"/>
</dbReference>
<dbReference type="InterPro" id="IPR009719">
    <property type="entry name" value="GIP1_N"/>
</dbReference>
<feature type="compositionally biased region" description="Polar residues" evidence="1">
    <location>
        <begin position="454"/>
        <end position="480"/>
    </location>
</feature>
<dbReference type="SUPFAM" id="SSF46934">
    <property type="entry name" value="UBA-like"/>
    <property type="match status" value="1"/>
</dbReference>
<proteinExistence type="predicted"/>
<dbReference type="Pfam" id="PF06972">
    <property type="entry name" value="GIP1_N"/>
    <property type="match status" value="1"/>
</dbReference>
<feature type="compositionally biased region" description="Low complexity" evidence="1">
    <location>
        <begin position="350"/>
        <end position="365"/>
    </location>
</feature>
<feature type="compositionally biased region" description="Polar residues" evidence="1">
    <location>
        <begin position="272"/>
        <end position="287"/>
    </location>
</feature>
<comment type="caution">
    <text evidence="3">The sequence shown here is derived from an EMBL/GenBank/DDBJ whole genome shotgun (WGS) entry which is preliminary data.</text>
</comment>
<feature type="compositionally biased region" description="Basic and acidic residues" evidence="1">
    <location>
        <begin position="226"/>
        <end position="236"/>
    </location>
</feature>
<name>A0ABD3IJT0_EUCGL</name>
<gene>
    <name evidence="3" type="ORF">ACJRO7_007003</name>
</gene>
<evidence type="ECO:0000313" key="3">
    <source>
        <dbReference type="EMBL" id="KAL3715194.1"/>
    </source>
</evidence>
<reference evidence="3 4" key="1">
    <citation type="submission" date="2024-11" db="EMBL/GenBank/DDBJ databases">
        <title>Chromosome-level genome assembly of Eucalyptus globulus Labill. provides insights into its genome evolution.</title>
        <authorList>
            <person name="Li X."/>
        </authorList>
    </citation>
    <scope>NUCLEOTIDE SEQUENCE [LARGE SCALE GENOMIC DNA]</scope>
    <source>
        <strain evidence="3">CL2024</strain>
        <tissue evidence="3">Fresh tender leaves</tissue>
    </source>
</reference>
<feature type="compositionally biased region" description="Polar residues" evidence="1">
    <location>
        <begin position="336"/>
        <end position="349"/>
    </location>
</feature>
<sequence>MEKERMMGKKSREVPVEWKEQVQRIKEVLPNCTEEEIYEALEDCKMDSDAAAQRLLSQVEREKKREAIPMEVMGKVERIKKKVPRFGKELICEMLKQCNMDSSLAIRRLLSQETGKNSERSAIEWKGRFECIKERVPLFTEGDQKELPMEWKEQVERIKEMMPCFTEEMIYKMVKQCYNHFDLTLPRLLSPEMPINSGSVSNNFSSPPSSAKSSVASQLHGVSLDKGTEVVQHTEDDTGTASRSNVRALRANGPWSSCAVQAGSDPMALGNNVASSSRNDSGNNEALGSSEFHEYIPPPTQQYGISLMLNDLVANVDQPSELRRLLRCPFLDTPSIPTRSSAAGSQHPKTSTSESCSSEATPSTPFRDPQDPVLDALFECSRYGPIQRPGKMSENAHPFTSSASIHQSPETLMLGNNMSAGRGFTCPYTKLSSYEPHRPLQQHGYMDGGDNMHQNFGNDMPSAQQEVHQGGSSSQANSDASGWVSFPGAGRTPHQYPPNSPAPSDISRTGYDSALHYQAQHQQSNAYRHAGMTYNNSARNHQPDSGAISALPKHLHGGFPGWAPLPAKANNQHGGGSSQNYAY</sequence>
<dbReference type="Proteomes" id="UP001634007">
    <property type="component" value="Unassembled WGS sequence"/>
</dbReference>
<dbReference type="InterPro" id="IPR003892">
    <property type="entry name" value="CUE"/>
</dbReference>
<feature type="region of interest" description="Disordered" evidence="1">
    <location>
        <begin position="385"/>
        <end position="406"/>
    </location>
</feature>
<dbReference type="PANTHER" id="PTHR46445:SF3">
    <property type="entry name" value="RNA POLYMERASE II DEGRADATION FACTOR-LIKE PROTEIN (DUF1296)-RELATED"/>
    <property type="match status" value="1"/>
</dbReference>
<dbReference type="AlphaFoldDB" id="A0ABD3IJT0"/>
<feature type="region of interest" description="Disordered" evidence="1">
    <location>
        <begin position="336"/>
        <end position="372"/>
    </location>
</feature>
<keyword evidence="4" id="KW-1185">Reference proteome</keyword>
<feature type="compositionally biased region" description="Low complexity" evidence="1">
    <location>
        <begin position="200"/>
        <end position="217"/>
    </location>
</feature>
<evidence type="ECO:0000259" key="2">
    <source>
        <dbReference type="PROSITE" id="PS51140"/>
    </source>
</evidence>
<organism evidence="3 4">
    <name type="scientific">Eucalyptus globulus</name>
    <name type="common">Tasmanian blue gum</name>
    <dbReference type="NCBI Taxonomy" id="34317"/>
    <lineage>
        <taxon>Eukaryota</taxon>
        <taxon>Viridiplantae</taxon>
        <taxon>Streptophyta</taxon>
        <taxon>Embryophyta</taxon>
        <taxon>Tracheophyta</taxon>
        <taxon>Spermatophyta</taxon>
        <taxon>Magnoliopsida</taxon>
        <taxon>eudicotyledons</taxon>
        <taxon>Gunneridae</taxon>
        <taxon>Pentapetalae</taxon>
        <taxon>rosids</taxon>
        <taxon>malvids</taxon>
        <taxon>Myrtales</taxon>
        <taxon>Myrtaceae</taxon>
        <taxon>Myrtoideae</taxon>
        <taxon>Eucalypteae</taxon>
        <taxon>Eucalyptus</taxon>
    </lineage>
</organism>
<feature type="region of interest" description="Disordered" evidence="1">
    <location>
        <begin position="200"/>
        <end position="219"/>
    </location>
</feature>
<feature type="region of interest" description="Disordered" evidence="1">
    <location>
        <begin position="454"/>
        <end position="509"/>
    </location>
</feature>
<feature type="region of interest" description="Disordered" evidence="1">
    <location>
        <begin position="269"/>
        <end position="293"/>
    </location>
</feature>
<evidence type="ECO:0000256" key="1">
    <source>
        <dbReference type="SAM" id="MobiDB-lite"/>
    </source>
</evidence>
<dbReference type="CDD" id="cd14279">
    <property type="entry name" value="CUE"/>
    <property type="match status" value="1"/>
</dbReference>
<evidence type="ECO:0000313" key="4">
    <source>
        <dbReference type="Proteomes" id="UP001634007"/>
    </source>
</evidence>
<dbReference type="PANTHER" id="PTHR46445">
    <property type="entry name" value="RNA POLYMERASE II DEGRADATION FACTOR-LIKE PROTEIN (DUF1296)"/>
    <property type="match status" value="1"/>
</dbReference>
<protein>
    <recommendedName>
        <fullName evidence="2">CUE domain-containing protein</fullName>
    </recommendedName>
</protein>
<feature type="region of interest" description="Disordered" evidence="1">
    <location>
        <begin position="226"/>
        <end position="245"/>
    </location>
</feature>
<dbReference type="EMBL" id="JBJKBG010000011">
    <property type="protein sequence ID" value="KAL3715194.1"/>
    <property type="molecule type" value="Genomic_DNA"/>
</dbReference>
<dbReference type="PROSITE" id="PS51140">
    <property type="entry name" value="CUE"/>
    <property type="match status" value="1"/>
</dbReference>